<feature type="compositionally biased region" description="Basic and acidic residues" evidence="1">
    <location>
        <begin position="19"/>
        <end position="29"/>
    </location>
</feature>
<feature type="region of interest" description="Disordered" evidence="1">
    <location>
        <begin position="1"/>
        <end position="29"/>
    </location>
</feature>
<dbReference type="Gene3D" id="3.40.50.1820">
    <property type="entry name" value="alpha/beta hydrolase"/>
    <property type="match status" value="1"/>
</dbReference>
<dbReference type="EMBL" id="HBEZ01007905">
    <property type="protein sequence ID" value="CAD8626736.1"/>
    <property type="molecule type" value="Transcribed_RNA"/>
</dbReference>
<feature type="compositionally biased region" description="Polar residues" evidence="1">
    <location>
        <begin position="1"/>
        <end position="18"/>
    </location>
</feature>
<protein>
    <submittedName>
        <fullName evidence="2">Uncharacterized protein</fullName>
    </submittedName>
</protein>
<reference evidence="2" key="1">
    <citation type="submission" date="2021-01" db="EMBL/GenBank/DDBJ databases">
        <authorList>
            <person name="Corre E."/>
            <person name="Pelletier E."/>
            <person name="Niang G."/>
            <person name="Scheremetjew M."/>
            <person name="Finn R."/>
            <person name="Kale V."/>
            <person name="Holt S."/>
            <person name="Cochrane G."/>
            <person name="Meng A."/>
            <person name="Brown T."/>
            <person name="Cohen L."/>
        </authorList>
    </citation>
    <scope>NUCLEOTIDE SEQUENCE</scope>
    <source>
        <strain evidence="2">CCAP979/52</strain>
    </source>
</reference>
<gene>
    <name evidence="2" type="ORF">CCUR1050_LOCUS4414</name>
</gene>
<feature type="region of interest" description="Disordered" evidence="1">
    <location>
        <begin position="337"/>
        <end position="426"/>
    </location>
</feature>
<accession>A0A7S0M1X2</accession>
<feature type="compositionally biased region" description="Polar residues" evidence="1">
    <location>
        <begin position="403"/>
        <end position="417"/>
    </location>
</feature>
<evidence type="ECO:0000313" key="2">
    <source>
        <dbReference type="EMBL" id="CAD8626736.1"/>
    </source>
</evidence>
<feature type="compositionally biased region" description="Basic residues" evidence="1">
    <location>
        <begin position="368"/>
        <end position="379"/>
    </location>
</feature>
<dbReference type="AlphaFoldDB" id="A0A7S0M1X2"/>
<dbReference type="InterPro" id="IPR029058">
    <property type="entry name" value="AB_hydrolase_fold"/>
</dbReference>
<proteinExistence type="predicted"/>
<name>A0A7S0M1X2_9CRYP</name>
<dbReference type="SUPFAM" id="SSF53474">
    <property type="entry name" value="alpha/beta-Hydrolases"/>
    <property type="match status" value="1"/>
</dbReference>
<evidence type="ECO:0000256" key="1">
    <source>
        <dbReference type="SAM" id="MobiDB-lite"/>
    </source>
</evidence>
<feature type="compositionally biased region" description="Low complexity" evidence="1">
    <location>
        <begin position="346"/>
        <end position="356"/>
    </location>
</feature>
<sequence length="426" mass="47183">MMCSENENSSVDNCGASKSSKEHSGTKRCARSDFNQDKHSDALRTDDATEFKLCSPGSFYFTCPEWSGLEIQVFYSVPENWRRCDPIIFCMHGVQRNAEDYLRNCSHLSVQHGGQGVALICPEFSRNNFPTNWEYNLGNIVDPTSVKCEKDSEYELKPVHSWSFYSIEKIFDKFQSLSGSTANGYYLYGHSAGAQFVHRFIAMKNILDSEGRGLRVIKSFAANAGFWTFPNVDNCFPYGLGRLPYTADDLKCFLTSPLHILLGQLDVDENHEHLNQSDGAMLQGRHRLERGQTFYQAGVDAALHCGVTLGWTLEIVEGAGHSNKAMFNSVLRAVSAASPQPSCGRPAPSHPAAASAGGWHVWQDSRTPQRHAGKVRWHERRAEQADARPPPSHRRSSKDGHGSSRSALTPLATSHAGQQRKAAGLG</sequence>
<organism evidence="2">
    <name type="scientific">Cryptomonas curvata</name>
    <dbReference type="NCBI Taxonomy" id="233186"/>
    <lineage>
        <taxon>Eukaryota</taxon>
        <taxon>Cryptophyceae</taxon>
        <taxon>Cryptomonadales</taxon>
        <taxon>Cryptomonadaceae</taxon>
        <taxon>Cryptomonas</taxon>
    </lineage>
</organism>